<dbReference type="InterPro" id="IPR046529">
    <property type="entry name" value="DUF6594"/>
</dbReference>
<feature type="domain" description="DUF6594" evidence="2">
    <location>
        <begin position="171"/>
        <end position="323"/>
    </location>
</feature>
<comment type="caution">
    <text evidence="3">The sequence shown here is derived from an EMBL/GenBank/DDBJ whole genome shotgun (WGS) entry which is preliminary data.</text>
</comment>
<feature type="transmembrane region" description="Helical" evidence="1">
    <location>
        <begin position="235"/>
        <end position="255"/>
    </location>
</feature>
<evidence type="ECO:0000313" key="4">
    <source>
        <dbReference type="Proteomes" id="UP001322138"/>
    </source>
</evidence>
<dbReference type="Proteomes" id="UP001322138">
    <property type="component" value="Unassembled WGS sequence"/>
</dbReference>
<feature type="transmembrane region" description="Helical" evidence="1">
    <location>
        <begin position="286"/>
        <end position="305"/>
    </location>
</feature>
<keyword evidence="1" id="KW-0472">Membrane</keyword>
<protein>
    <recommendedName>
        <fullName evidence="2">DUF6594 domain-containing protein</fullName>
    </recommendedName>
</protein>
<keyword evidence="4" id="KW-1185">Reference proteome</keyword>
<feature type="transmembrane region" description="Helical" evidence="1">
    <location>
        <begin position="311"/>
        <end position="331"/>
    </location>
</feature>
<dbReference type="EMBL" id="JAFFGZ010000006">
    <property type="protein sequence ID" value="KAK4642964.1"/>
    <property type="molecule type" value="Genomic_DNA"/>
</dbReference>
<organism evidence="3 4">
    <name type="scientific">Podospora bellae-mahoneyi</name>
    <dbReference type="NCBI Taxonomy" id="2093777"/>
    <lineage>
        <taxon>Eukaryota</taxon>
        <taxon>Fungi</taxon>
        <taxon>Dikarya</taxon>
        <taxon>Ascomycota</taxon>
        <taxon>Pezizomycotina</taxon>
        <taxon>Sordariomycetes</taxon>
        <taxon>Sordariomycetidae</taxon>
        <taxon>Sordariales</taxon>
        <taxon>Podosporaceae</taxon>
        <taxon>Podospora</taxon>
    </lineage>
</organism>
<dbReference type="GeneID" id="87891828"/>
<keyword evidence="1" id="KW-0812">Transmembrane</keyword>
<gene>
    <name evidence="3" type="ORF">QC761_0062920</name>
</gene>
<sequence length="332" mass="37160">MASMTGFYSANLLLDLVLSVPSSRSRRGILNLSLARFITMGQGTPTTDQNPDIELGHMPPESDFSRTAAPVLDELQKGQDAAARDCRTDLLSFKREPRFSRDGDMPVFGLDKSPAMILELRELYILKLRHLRIKLATEALEYRYSISEKCPDWADPDAKYTDSRAHDYLTAVRDMQFIQEAIDTRSASSRWLRIHSFTSTDADLLRTLLKDQQERFRTRGSKLEYRANSDTFGFIYHRLLSGIVGGILIYFPMFVMMQTFEKSGETENPSDGENSNQSGYGNARNMLQISGGAVLIFAIFVSFFSNKAVEVFSATSAYAAVMVVFLGATIGG</sequence>
<accession>A0ABR0FGP2</accession>
<dbReference type="RefSeq" id="XP_062731940.1">
    <property type="nucleotide sequence ID" value="XM_062872601.1"/>
</dbReference>
<proteinExistence type="predicted"/>
<evidence type="ECO:0000256" key="1">
    <source>
        <dbReference type="SAM" id="Phobius"/>
    </source>
</evidence>
<evidence type="ECO:0000259" key="2">
    <source>
        <dbReference type="Pfam" id="PF20237"/>
    </source>
</evidence>
<keyword evidence="1" id="KW-1133">Transmembrane helix</keyword>
<evidence type="ECO:0000313" key="3">
    <source>
        <dbReference type="EMBL" id="KAK4642964.1"/>
    </source>
</evidence>
<reference evidence="3 4" key="1">
    <citation type="journal article" date="2023" name="bioRxiv">
        <title>High-quality genome assemblies of four members of thePodospora anserinaspecies complex.</title>
        <authorList>
            <person name="Ament-Velasquez S.L."/>
            <person name="Vogan A.A."/>
            <person name="Wallerman O."/>
            <person name="Hartmann F."/>
            <person name="Gautier V."/>
            <person name="Silar P."/>
            <person name="Giraud T."/>
            <person name="Johannesson H."/>
        </authorList>
    </citation>
    <scope>NUCLEOTIDE SEQUENCE [LARGE SCALE GENOMIC DNA]</scope>
    <source>
        <strain evidence="3 4">CBS 112042</strain>
    </source>
</reference>
<name>A0ABR0FGP2_9PEZI</name>
<dbReference type="Pfam" id="PF20237">
    <property type="entry name" value="DUF6594"/>
    <property type="match status" value="1"/>
</dbReference>